<sequence>MTLSSFTGPAAWSRARAERSAIAYLRIQSVVFTAIKHEQFSGRADRGEPGSPAAAAAPGGRAVAPSVTTCTRRRGSWHQKMTLPQLAGQGLAINLLKFDNINREIMEVPCAARGPPACVAQSVLLLAFYAVCRTYFLCRWTVYRSCLLSQDTVVPCTIRLFSPRALCTALMFLPGGHSYGSTCPVRVVYLLAFLTTCSRGILRLTRALPAGLAALLQDRFAVLPLRRPLLPQAQPFFQSLLPFSSSPDPGLRFTPFSCSSPSLFGLASSLLSPPPLPLLLVVEALAETVRAIYACSKLGSVPAELDAFPAAAVAHIDANLTKASSARQRALGPSTVSVNAGGAALRNLCLVCIYSGCQQPGRAGGASYQPIKRGIPPGGERSSQGRRAGAAERSKRPQVSPN</sequence>
<feature type="region of interest" description="Disordered" evidence="1">
    <location>
        <begin position="361"/>
        <end position="402"/>
    </location>
</feature>
<gene>
    <name evidence="2" type="ORF">C7M84_021039</name>
</gene>
<evidence type="ECO:0000256" key="1">
    <source>
        <dbReference type="SAM" id="MobiDB-lite"/>
    </source>
</evidence>
<reference evidence="2 3" key="2">
    <citation type="submission" date="2019-01" db="EMBL/GenBank/DDBJ databases">
        <title>The decoding of complex shrimp genome reveals the adaptation for benthos swimmer, frequently molting mechanism and breeding impact on genome.</title>
        <authorList>
            <person name="Sun Y."/>
            <person name="Gao Y."/>
            <person name="Yu Y."/>
        </authorList>
    </citation>
    <scope>NUCLEOTIDE SEQUENCE [LARGE SCALE GENOMIC DNA]</scope>
    <source>
        <tissue evidence="2">Muscle</tissue>
    </source>
</reference>
<name>A0A3R7LPU8_PENVA</name>
<keyword evidence="3" id="KW-1185">Reference proteome</keyword>
<protein>
    <submittedName>
        <fullName evidence="2">Uncharacterized protein</fullName>
    </submittedName>
</protein>
<dbReference type="Proteomes" id="UP000283509">
    <property type="component" value="Unassembled WGS sequence"/>
</dbReference>
<dbReference type="AlphaFoldDB" id="A0A3R7LPU8"/>
<comment type="caution">
    <text evidence="2">The sequence shown here is derived from an EMBL/GenBank/DDBJ whole genome shotgun (WGS) entry which is preliminary data.</text>
</comment>
<accession>A0A3R7LPU8</accession>
<proteinExistence type="predicted"/>
<evidence type="ECO:0000313" key="2">
    <source>
        <dbReference type="EMBL" id="ROT61206.1"/>
    </source>
</evidence>
<organism evidence="2 3">
    <name type="scientific">Penaeus vannamei</name>
    <name type="common">Whiteleg shrimp</name>
    <name type="synonym">Litopenaeus vannamei</name>
    <dbReference type="NCBI Taxonomy" id="6689"/>
    <lineage>
        <taxon>Eukaryota</taxon>
        <taxon>Metazoa</taxon>
        <taxon>Ecdysozoa</taxon>
        <taxon>Arthropoda</taxon>
        <taxon>Crustacea</taxon>
        <taxon>Multicrustacea</taxon>
        <taxon>Malacostraca</taxon>
        <taxon>Eumalacostraca</taxon>
        <taxon>Eucarida</taxon>
        <taxon>Decapoda</taxon>
        <taxon>Dendrobranchiata</taxon>
        <taxon>Penaeoidea</taxon>
        <taxon>Penaeidae</taxon>
        <taxon>Penaeus</taxon>
    </lineage>
</organism>
<dbReference type="EMBL" id="QCYY01004292">
    <property type="protein sequence ID" value="ROT61206.1"/>
    <property type="molecule type" value="Genomic_DNA"/>
</dbReference>
<reference evidence="2 3" key="1">
    <citation type="submission" date="2018-04" db="EMBL/GenBank/DDBJ databases">
        <authorList>
            <person name="Zhang X."/>
            <person name="Yuan J."/>
            <person name="Li F."/>
            <person name="Xiang J."/>
        </authorList>
    </citation>
    <scope>NUCLEOTIDE SEQUENCE [LARGE SCALE GENOMIC DNA]</scope>
    <source>
        <tissue evidence="2">Muscle</tissue>
    </source>
</reference>
<evidence type="ECO:0000313" key="3">
    <source>
        <dbReference type="Proteomes" id="UP000283509"/>
    </source>
</evidence>